<feature type="signal peptide" evidence="4">
    <location>
        <begin position="1"/>
        <end position="17"/>
    </location>
</feature>
<evidence type="ECO:0000256" key="3">
    <source>
        <dbReference type="ARBA" id="ARBA00022525"/>
    </source>
</evidence>
<dbReference type="InterPro" id="IPR006170">
    <property type="entry name" value="PBP/GOBP"/>
</dbReference>
<sequence length="138" mass="15842">MIVFVFKFLVMTAFCDAMTMKQIRNTGKMMRNSCQPKTDVKDEKINSIEKGVFIEEKEVMCYMACIMKMANTIKNGKLNYEAAMKQMDIMLPNEIKEPAKAALTSCRKVPDGYSDICEAAFHTTKCIYNENPDIFFFP</sequence>
<keyword evidence="3" id="KW-0964">Secreted</keyword>
<reference evidence="5" key="1">
    <citation type="submission" date="2018-01" db="EMBL/GenBank/DDBJ databases">
        <authorList>
            <person name="Yang H."/>
        </authorList>
    </citation>
    <scope>NUCLEOTIDE SEQUENCE</scope>
</reference>
<name>A0A3G2YUY2_CORCT</name>
<dbReference type="GO" id="GO:0005549">
    <property type="term" value="F:odorant binding"/>
    <property type="evidence" value="ECO:0007669"/>
    <property type="project" value="InterPro"/>
</dbReference>
<evidence type="ECO:0000256" key="1">
    <source>
        <dbReference type="ARBA" id="ARBA00004613"/>
    </source>
</evidence>
<dbReference type="Pfam" id="PF01395">
    <property type="entry name" value="PBP_GOBP"/>
    <property type="match status" value="1"/>
</dbReference>
<dbReference type="AlphaFoldDB" id="A0A3G2YUY2"/>
<dbReference type="Gene3D" id="1.10.238.20">
    <property type="entry name" value="Pheromone/general odorant binding protein domain"/>
    <property type="match status" value="1"/>
</dbReference>
<dbReference type="PANTHER" id="PTHR21364">
    <property type="entry name" value="GENERAL ODORANT-BINDING PROTEIN 19A"/>
    <property type="match status" value="1"/>
</dbReference>
<evidence type="ECO:0000256" key="2">
    <source>
        <dbReference type="ARBA" id="ARBA00008098"/>
    </source>
</evidence>
<dbReference type="InterPro" id="IPR036728">
    <property type="entry name" value="PBP_GOBP_sf"/>
</dbReference>
<comment type="similarity">
    <text evidence="2">Belongs to the PBP/GOBP family.</text>
</comment>
<feature type="chain" id="PRO_5017921747" evidence="4">
    <location>
        <begin position="18"/>
        <end position="138"/>
    </location>
</feature>
<dbReference type="SUPFAM" id="SSF47565">
    <property type="entry name" value="Insect pheromone/odorant-binding proteins"/>
    <property type="match status" value="1"/>
</dbReference>
<organism evidence="5">
    <name type="scientific">Corythucha ciliata</name>
    <name type="common">Sycamore lace bug</name>
    <name type="synonym">Tingis ciliata</name>
    <dbReference type="NCBI Taxonomy" id="369451"/>
    <lineage>
        <taxon>Eukaryota</taxon>
        <taxon>Metazoa</taxon>
        <taxon>Ecdysozoa</taxon>
        <taxon>Arthropoda</taxon>
        <taxon>Hexapoda</taxon>
        <taxon>Insecta</taxon>
        <taxon>Pterygota</taxon>
        <taxon>Neoptera</taxon>
        <taxon>Paraneoptera</taxon>
        <taxon>Hemiptera</taxon>
        <taxon>Heteroptera</taxon>
        <taxon>Panheteroptera</taxon>
        <taxon>Cimicomorpha</taxon>
        <taxon>Tingidae</taxon>
        <taxon>Corythucha</taxon>
    </lineage>
</organism>
<comment type="subcellular location">
    <subcellularLocation>
        <location evidence="1">Secreted</location>
    </subcellularLocation>
</comment>
<dbReference type="FunFam" id="1.10.238.20:FF:000001">
    <property type="entry name" value="General odorant-binding protein lush"/>
    <property type="match status" value="1"/>
</dbReference>
<proteinExistence type="evidence at transcript level"/>
<accession>A0A3G2YUY2</accession>
<protein>
    <submittedName>
        <fullName evidence="5">OBP11</fullName>
    </submittedName>
</protein>
<dbReference type="GO" id="GO:0035275">
    <property type="term" value="F:dibutyl phthalate binding"/>
    <property type="evidence" value="ECO:0007669"/>
    <property type="project" value="TreeGrafter"/>
</dbReference>
<evidence type="ECO:0000313" key="5">
    <source>
        <dbReference type="EMBL" id="AYP30810.1"/>
    </source>
</evidence>
<evidence type="ECO:0000256" key="4">
    <source>
        <dbReference type="SAM" id="SignalP"/>
    </source>
</evidence>
<dbReference type="PANTHER" id="PTHR21364:SF1">
    <property type="entry name" value="GENERAL ODORANT-BINDING PROTEIN LUSH"/>
    <property type="match status" value="1"/>
</dbReference>
<dbReference type="EMBL" id="MG820718">
    <property type="protein sequence ID" value="AYP30810.1"/>
    <property type="molecule type" value="mRNA"/>
</dbReference>
<dbReference type="SMART" id="SM00708">
    <property type="entry name" value="PhBP"/>
    <property type="match status" value="1"/>
</dbReference>
<dbReference type="GO" id="GO:0042048">
    <property type="term" value="P:olfactory behavior"/>
    <property type="evidence" value="ECO:0007669"/>
    <property type="project" value="TreeGrafter"/>
</dbReference>
<dbReference type="GO" id="GO:0007608">
    <property type="term" value="P:sensory perception of smell"/>
    <property type="evidence" value="ECO:0007669"/>
    <property type="project" value="TreeGrafter"/>
</dbReference>
<dbReference type="CDD" id="cd23992">
    <property type="entry name" value="PBP_GOBP"/>
    <property type="match status" value="1"/>
</dbReference>
<dbReference type="GO" id="GO:0005576">
    <property type="term" value="C:extracellular region"/>
    <property type="evidence" value="ECO:0007669"/>
    <property type="project" value="UniProtKB-SubCell"/>
</dbReference>
<keyword evidence="4" id="KW-0732">Signal</keyword>